<dbReference type="SUPFAM" id="SSF55961">
    <property type="entry name" value="Bet v1-like"/>
    <property type="match status" value="1"/>
</dbReference>
<sequence length="175" mass="19132">MALPPGLPPLDSGVFGVSASSIINAPPQHVWNVLTDFQSGLEESVRNVADEQGNPLPDSALAEGVFLNISEVHIPPTMGDPGPFGKSSAFERVNTVDTVNYRLSWEYWGKTPSWILHAERWQVLIDLGDGQTKYYTQEVFKGGLAYVVKGMHEKGLNEGFQAMADTLKARAEETS</sequence>
<evidence type="ECO:0008006" key="3">
    <source>
        <dbReference type="Google" id="ProtNLM"/>
    </source>
</evidence>
<name>A8NJD7_COPC7</name>
<proteinExistence type="predicted"/>
<dbReference type="eggNOG" id="ENOG502SCM7">
    <property type="taxonomic scope" value="Eukaryota"/>
</dbReference>
<accession>A8NJD7</accession>
<dbReference type="OrthoDB" id="509124at2759"/>
<dbReference type="HOGENOM" id="CLU_069867_6_0_1"/>
<dbReference type="Gene3D" id="3.30.530.20">
    <property type="match status" value="1"/>
</dbReference>
<dbReference type="GeneID" id="6010707"/>
<dbReference type="AlphaFoldDB" id="A8NJD7"/>
<comment type="caution">
    <text evidence="1">The sequence shown here is derived from an EMBL/GenBank/DDBJ whole genome shotgun (WGS) entry which is preliminary data.</text>
</comment>
<organism evidence="1 2">
    <name type="scientific">Coprinopsis cinerea (strain Okayama-7 / 130 / ATCC MYA-4618 / FGSC 9003)</name>
    <name type="common">Inky cap fungus</name>
    <name type="synonym">Hormographiella aspergillata</name>
    <dbReference type="NCBI Taxonomy" id="240176"/>
    <lineage>
        <taxon>Eukaryota</taxon>
        <taxon>Fungi</taxon>
        <taxon>Dikarya</taxon>
        <taxon>Basidiomycota</taxon>
        <taxon>Agaricomycotina</taxon>
        <taxon>Agaricomycetes</taxon>
        <taxon>Agaricomycetidae</taxon>
        <taxon>Agaricales</taxon>
        <taxon>Agaricineae</taxon>
        <taxon>Psathyrellaceae</taxon>
        <taxon>Coprinopsis</taxon>
    </lineage>
</organism>
<evidence type="ECO:0000313" key="2">
    <source>
        <dbReference type="Proteomes" id="UP000001861"/>
    </source>
</evidence>
<gene>
    <name evidence="1" type="ORF">CC1G_09701</name>
</gene>
<dbReference type="CDD" id="cd07822">
    <property type="entry name" value="SRPBCC_4"/>
    <property type="match status" value="1"/>
</dbReference>
<dbReference type="RefSeq" id="XP_001834201.2">
    <property type="nucleotide sequence ID" value="XM_001834149.2"/>
</dbReference>
<keyword evidence="2" id="KW-1185">Reference proteome</keyword>
<dbReference type="InParanoid" id="A8NJD7"/>
<reference evidence="1 2" key="1">
    <citation type="journal article" date="2010" name="Proc. Natl. Acad. Sci. U.S.A.">
        <title>Insights into evolution of multicellular fungi from the assembled chromosomes of the mushroom Coprinopsis cinerea (Coprinus cinereus).</title>
        <authorList>
            <person name="Stajich J.E."/>
            <person name="Wilke S.K."/>
            <person name="Ahren D."/>
            <person name="Au C.H."/>
            <person name="Birren B.W."/>
            <person name="Borodovsky M."/>
            <person name="Burns C."/>
            <person name="Canback B."/>
            <person name="Casselton L.A."/>
            <person name="Cheng C.K."/>
            <person name="Deng J."/>
            <person name="Dietrich F.S."/>
            <person name="Fargo D.C."/>
            <person name="Farman M.L."/>
            <person name="Gathman A.C."/>
            <person name="Goldberg J."/>
            <person name="Guigo R."/>
            <person name="Hoegger P.J."/>
            <person name="Hooker J.B."/>
            <person name="Huggins A."/>
            <person name="James T.Y."/>
            <person name="Kamada T."/>
            <person name="Kilaru S."/>
            <person name="Kodira C."/>
            <person name="Kues U."/>
            <person name="Kupfer D."/>
            <person name="Kwan H.S."/>
            <person name="Lomsadze A."/>
            <person name="Li W."/>
            <person name="Lilly W.W."/>
            <person name="Ma L.J."/>
            <person name="Mackey A.J."/>
            <person name="Manning G."/>
            <person name="Martin F."/>
            <person name="Muraguchi H."/>
            <person name="Natvig D.O."/>
            <person name="Palmerini H."/>
            <person name="Ramesh M.A."/>
            <person name="Rehmeyer C.J."/>
            <person name="Roe B.A."/>
            <person name="Shenoy N."/>
            <person name="Stanke M."/>
            <person name="Ter-Hovhannisyan V."/>
            <person name="Tunlid A."/>
            <person name="Velagapudi R."/>
            <person name="Vision T.J."/>
            <person name="Zeng Q."/>
            <person name="Zolan M.E."/>
            <person name="Pukkila P.J."/>
        </authorList>
    </citation>
    <scope>NUCLEOTIDE SEQUENCE [LARGE SCALE GENOMIC DNA]</scope>
    <source>
        <strain evidence="2">Okayama-7 / 130 / ATCC MYA-4618 / FGSC 9003</strain>
    </source>
</reference>
<dbReference type="OMA" id="GNFRIAW"/>
<dbReference type="Proteomes" id="UP000001861">
    <property type="component" value="Unassembled WGS sequence"/>
</dbReference>
<dbReference type="EMBL" id="AACS02000010">
    <property type="protein sequence ID" value="EAU87604.2"/>
    <property type="molecule type" value="Genomic_DNA"/>
</dbReference>
<protein>
    <recommendedName>
        <fullName evidence="3">Polyketide cyclase/dehydrase</fullName>
    </recommendedName>
</protein>
<dbReference type="VEuPathDB" id="FungiDB:CC1G_09701"/>
<dbReference type="KEGG" id="cci:CC1G_09701"/>
<evidence type="ECO:0000313" key="1">
    <source>
        <dbReference type="EMBL" id="EAU87604.2"/>
    </source>
</evidence>
<dbReference type="InterPro" id="IPR023393">
    <property type="entry name" value="START-like_dom_sf"/>
</dbReference>